<dbReference type="Pfam" id="PF02464">
    <property type="entry name" value="CinA"/>
    <property type="match status" value="1"/>
</dbReference>
<comment type="caution">
    <text evidence="2">The sequence shown here is derived from an EMBL/GenBank/DDBJ whole genome shotgun (WGS) entry which is preliminary data.</text>
</comment>
<name>A0A7V8RCP0_9SPHN</name>
<dbReference type="AlphaFoldDB" id="A0A7V8RCP0"/>
<dbReference type="NCBIfam" id="TIGR00199">
    <property type="entry name" value="PncC_domain"/>
    <property type="match status" value="1"/>
</dbReference>
<gene>
    <name evidence="2" type="ORF">FG486_06555</name>
</gene>
<keyword evidence="3" id="KW-1185">Reference proteome</keyword>
<dbReference type="SUPFAM" id="SSF142433">
    <property type="entry name" value="CinA-like"/>
    <property type="match status" value="1"/>
</dbReference>
<sequence>MSEAPEQERDERVVPDSAQLTAAARALLAMLDRMEWKLATAESCTGGFLSSLLTDVEGLSHCLDRGYVCYSVAAKHDMLGIDPGLIDEQGAVSEPVARALAENSICLADAQLSLGITGFAGASDPDESEGAGVAYIGVAVPDQSWVYRVDYGERPRRDIRNMVTLAALAIGLRTAKDRSLS</sequence>
<evidence type="ECO:0000313" key="2">
    <source>
        <dbReference type="EMBL" id="MBA1373994.1"/>
    </source>
</evidence>
<dbReference type="InterPro" id="IPR036653">
    <property type="entry name" value="CinA-like_C"/>
</dbReference>
<dbReference type="Gene3D" id="3.90.950.20">
    <property type="entry name" value="CinA-like"/>
    <property type="match status" value="1"/>
</dbReference>
<organism evidence="2 3">
    <name type="scientific">Sphingomonas ursincola</name>
    <dbReference type="NCBI Taxonomy" id="56361"/>
    <lineage>
        <taxon>Bacteria</taxon>
        <taxon>Pseudomonadati</taxon>
        <taxon>Pseudomonadota</taxon>
        <taxon>Alphaproteobacteria</taxon>
        <taxon>Sphingomonadales</taxon>
        <taxon>Sphingomonadaceae</taxon>
        <taxon>Sphingomonas</taxon>
    </lineage>
</organism>
<evidence type="ECO:0000313" key="3">
    <source>
        <dbReference type="Proteomes" id="UP000589292"/>
    </source>
</evidence>
<protein>
    <submittedName>
        <fullName evidence="2">CinA family protein</fullName>
    </submittedName>
</protein>
<reference evidence="2 3" key="1">
    <citation type="journal article" date="1994" name="Int. J. Syst. Bacteriol.">
        <title>Phylogenetic positions of novel aerobic, bacteriochlorophyll a-containing bacteria and description of Roseococcus thiosulfatophilus gen. nov., sp. nov., Erythromicrobium ramosum gen. nov., sp. nov., and Erythrobacter litoralis sp. nov.</title>
        <authorList>
            <person name="Yurkov V."/>
            <person name="Stackebrandt E."/>
            <person name="Holmes A."/>
            <person name="Fuerst J.A."/>
            <person name="Hugenholtz P."/>
            <person name="Golecki J."/>
            <person name="Gad'on N."/>
            <person name="Gorlenko V.M."/>
            <person name="Kompantseva E.I."/>
            <person name="Drews G."/>
        </authorList>
    </citation>
    <scope>NUCLEOTIDE SEQUENCE [LARGE SCALE GENOMIC DNA]</scope>
    <source>
        <strain evidence="2 3">KR-99</strain>
    </source>
</reference>
<accession>A0A7V8RCP0</accession>
<evidence type="ECO:0000259" key="1">
    <source>
        <dbReference type="Pfam" id="PF02464"/>
    </source>
</evidence>
<dbReference type="RefSeq" id="WP_181266988.1">
    <property type="nucleotide sequence ID" value="NZ_BAAAGB010000001.1"/>
</dbReference>
<dbReference type="Proteomes" id="UP000589292">
    <property type="component" value="Unassembled WGS sequence"/>
</dbReference>
<dbReference type="InterPro" id="IPR008136">
    <property type="entry name" value="CinA_C"/>
</dbReference>
<dbReference type="EMBL" id="VDES01000002">
    <property type="protein sequence ID" value="MBA1373994.1"/>
    <property type="molecule type" value="Genomic_DNA"/>
</dbReference>
<proteinExistence type="predicted"/>
<feature type="domain" description="CinA C-terminal" evidence="1">
    <location>
        <begin position="23"/>
        <end position="170"/>
    </location>
</feature>